<name>N9FQT7_9GAMM</name>
<protein>
    <recommendedName>
        <fullName evidence="3">TauD/TfdA-like domain-containing protein</fullName>
    </recommendedName>
</protein>
<dbReference type="Gene3D" id="2.60.120.620">
    <property type="entry name" value="q2cbj1_9rhob like domain"/>
    <property type="match status" value="1"/>
</dbReference>
<sequence>MKEKLENDGYVYIKNFLSEVDCDLLVSEFYKAEKGYLDTGAMGLNDSSDRYNIVYESNRSPLSYCYLSTEESMQISKEGIKKLEQITGLIWSGNINEKYFPIFKYGLGGYIERHRGRDVGYGRNDYVAVTMLTKPNNDFSQGKFFLNKDAIASTCGKIIEYENPEGRIYVDIQQGDLLIFDNRIHVHGTEPAQKGSAENVCRMTTSWRTEFNT</sequence>
<gene>
    <name evidence="1" type="ORF">F933_01779</name>
</gene>
<organism evidence="1 2">
    <name type="scientific">Acinetobacter beijerinckii CIP 110307</name>
    <dbReference type="NCBI Taxonomy" id="1217648"/>
    <lineage>
        <taxon>Bacteria</taxon>
        <taxon>Pseudomonadati</taxon>
        <taxon>Pseudomonadota</taxon>
        <taxon>Gammaproteobacteria</taxon>
        <taxon>Moraxellales</taxon>
        <taxon>Moraxellaceae</taxon>
        <taxon>Acinetobacter</taxon>
    </lineage>
</organism>
<accession>N9FQT7</accession>
<evidence type="ECO:0008006" key="3">
    <source>
        <dbReference type="Google" id="ProtNLM"/>
    </source>
</evidence>
<dbReference type="GeneID" id="29856935"/>
<reference evidence="1 2" key="1">
    <citation type="submission" date="2013-02" db="EMBL/GenBank/DDBJ databases">
        <title>The Genome Sequence of Acinetobacter beijerinckii CIP 110307.</title>
        <authorList>
            <consortium name="The Broad Institute Genome Sequencing Platform"/>
            <consortium name="The Broad Institute Genome Sequencing Center for Infectious Disease"/>
            <person name="Cerqueira G."/>
            <person name="Feldgarden M."/>
            <person name="Courvalin P."/>
            <person name="Perichon B."/>
            <person name="Grillot-Courvalin C."/>
            <person name="Clermont D."/>
            <person name="Rocha E."/>
            <person name="Yoon E.-J."/>
            <person name="Nemec A."/>
            <person name="Walker B."/>
            <person name="Young S.K."/>
            <person name="Zeng Q."/>
            <person name="Gargeya S."/>
            <person name="Fitzgerald M."/>
            <person name="Haas B."/>
            <person name="Abouelleil A."/>
            <person name="Alvarado L."/>
            <person name="Arachchi H.M."/>
            <person name="Berlin A.M."/>
            <person name="Chapman S.B."/>
            <person name="Dewar J."/>
            <person name="Goldberg J."/>
            <person name="Griggs A."/>
            <person name="Gujja S."/>
            <person name="Hansen M."/>
            <person name="Howarth C."/>
            <person name="Imamovic A."/>
            <person name="Larimer J."/>
            <person name="McCowan C."/>
            <person name="Murphy C."/>
            <person name="Neiman D."/>
            <person name="Pearson M."/>
            <person name="Priest M."/>
            <person name="Roberts A."/>
            <person name="Saif S."/>
            <person name="Shea T."/>
            <person name="Sisk P."/>
            <person name="Sykes S."/>
            <person name="Wortman J."/>
            <person name="Nusbaum C."/>
            <person name="Birren B."/>
        </authorList>
    </citation>
    <scope>NUCLEOTIDE SEQUENCE [LARGE SCALE GENOMIC DNA]</scope>
    <source>
        <strain evidence="1 2">CIP 110307</strain>
    </source>
</reference>
<proteinExistence type="predicted"/>
<dbReference type="SUPFAM" id="SSF51197">
    <property type="entry name" value="Clavaminate synthase-like"/>
    <property type="match status" value="1"/>
</dbReference>
<dbReference type="EMBL" id="APQL01000005">
    <property type="protein sequence ID" value="ENW07311.1"/>
    <property type="molecule type" value="Genomic_DNA"/>
</dbReference>
<evidence type="ECO:0000313" key="1">
    <source>
        <dbReference type="EMBL" id="ENW07311.1"/>
    </source>
</evidence>
<dbReference type="AlphaFoldDB" id="N9FQT7"/>
<dbReference type="HOGENOM" id="CLU_1292120_0_0_6"/>
<dbReference type="PATRIC" id="fig|1217648.3.peg.1744"/>
<dbReference type="Proteomes" id="UP000017670">
    <property type="component" value="Unassembled WGS sequence"/>
</dbReference>
<keyword evidence="2" id="KW-1185">Reference proteome</keyword>
<dbReference type="RefSeq" id="WP_005060424.1">
    <property type="nucleotide sequence ID" value="NZ_KB849765.1"/>
</dbReference>
<evidence type="ECO:0000313" key="2">
    <source>
        <dbReference type="Proteomes" id="UP000017670"/>
    </source>
</evidence>
<comment type="caution">
    <text evidence="1">The sequence shown here is derived from an EMBL/GenBank/DDBJ whole genome shotgun (WGS) entry which is preliminary data.</text>
</comment>